<evidence type="ECO:0000313" key="5">
    <source>
        <dbReference type="Proteomes" id="UP000198211"/>
    </source>
</evidence>
<dbReference type="OrthoDB" id="46760at2759"/>
<dbReference type="InterPro" id="IPR002110">
    <property type="entry name" value="Ankyrin_rpt"/>
</dbReference>
<evidence type="ECO:0000313" key="4">
    <source>
        <dbReference type="EMBL" id="OWY98570.1"/>
    </source>
</evidence>
<dbReference type="PANTHER" id="PTHR24171">
    <property type="entry name" value="ANKYRIN REPEAT DOMAIN-CONTAINING PROTEIN 39-RELATED"/>
    <property type="match status" value="1"/>
</dbReference>
<feature type="repeat" description="ANK" evidence="3">
    <location>
        <begin position="51"/>
        <end position="76"/>
    </location>
</feature>
<keyword evidence="1" id="KW-0677">Repeat</keyword>
<feature type="non-terminal residue" evidence="4">
    <location>
        <position position="193"/>
    </location>
</feature>
<feature type="repeat" description="ANK" evidence="3">
    <location>
        <begin position="106"/>
        <end position="138"/>
    </location>
</feature>
<keyword evidence="2 3" id="KW-0040">ANK repeat</keyword>
<accession>A0A225UZJ4</accession>
<gene>
    <name evidence="4" type="ORF">PHMEG_00030633</name>
</gene>
<dbReference type="PROSITE" id="PS50297">
    <property type="entry name" value="ANK_REP_REGION"/>
    <property type="match status" value="3"/>
</dbReference>
<evidence type="ECO:0000256" key="2">
    <source>
        <dbReference type="ARBA" id="ARBA00023043"/>
    </source>
</evidence>
<protein>
    <submittedName>
        <fullName evidence="4">Uncharacterized protein</fullName>
    </submittedName>
</protein>
<name>A0A225UZJ4_9STRA</name>
<feature type="repeat" description="ANK" evidence="3">
    <location>
        <begin position="18"/>
        <end position="50"/>
    </location>
</feature>
<dbReference type="Gene3D" id="1.25.40.20">
    <property type="entry name" value="Ankyrin repeat-containing domain"/>
    <property type="match status" value="2"/>
</dbReference>
<dbReference type="PRINTS" id="PR01415">
    <property type="entry name" value="ANKYRIN"/>
</dbReference>
<dbReference type="SUPFAM" id="SSF48403">
    <property type="entry name" value="Ankyrin repeat"/>
    <property type="match status" value="1"/>
</dbReference>
<dbReference type="EMBL" id="NBNE01009277">
    <property type="protein sequence ID" value="OWY98570.1"/>
    <property type="molecule type" value="Genomic_DNA"/>
</dbReference>
<proteinExistence type="predicted"/>
<organism evidence="4 5">
    <name type="scientific">Phytophthora megakarya</name>
    <dbReference type="NCBI Taxonomy" id="4795"/>
    <lineage>
        <taxon>Eukaryota</taxon>
        <taxon>Sar</taxon>
        <taxon>Stramenopiles</taxon>
        <taxon>Oomycota</taxon>
        <taxon>Peronosporomycetes</taxon>
        <taxon>Peronosporales</taxon>
        <taxon>Peronosporaceae</taxon>
        <taxon>Phytophthora</taxon>
    </lineage>
</organism>
<dbReference type="STRING" id="4795.A0A225UZJ4"/>
<dbReference type="AlphaFoldDB" id="A0A225UZJ4"/>
<keyword evidence="5" id="KW-1185">Reference proteome</keyword>
<dbReference type="Pfam" id="PF12796">
    <property type="entry name" value="Ank_2"/>
    <property type="match status" value="2"/>
</dbReference>
<sequence>MVSLLLARGIDVDAHNEDGWTALHNAVHNGHTDIILALLEGGADVGARSNNGNTALHLAAFNGNTDVVKLLLAPSAFVEDSVEHDTATNGHVSVRRGADVNAKNMQGDTALHEAADNGHRNVVLLLLDRNADIETVNTDGHNPLSYMILTKDDDPDDEYFAIARLLCLQEPKLKVSSSVQTSHLSTHQLGMIA</sequence>
<reference evidence="5" key="1">
    <citation type="submission" date="2017-03" db="EMBL/GenBank/DDBJ databases">
        <title>Phytopthora megakarya and P. palmivora, two closely related causual agents of cacao black pod achieved similar genome size and gene model numbers by different mechanisms.</title>
        <authorList>
            <person name="Ali S."/>
            <person name="Shao J."/>
            <person name="Larry D.J."/>
            <person name="Kronmiller B."/>
            <person name="Shen D."/>
            <person name="Strem M.D."/>
            <person name="Melnick R.L."/>
            <person name="Guiltinan M.J."/>
            <person name="Tyler B.M."/>
            <person name="Meinhardt L.W."/>
            <person name="Bailey B.A."/>
        </authorList>
    </citation>
    <scope>NUCLEOTIDE SEQUENCE [LARGE SCALE GENOMIC DNA]</scope>
    <source>
        <strain evidence="5">zdho120</strain>
    </source>
</reference>
<comment type="caution">
    <text evidence="4">The sequence shown here is derived from an EMBL/GenBank/DDBJ whole genome shotgun (WGS) entry which is preliminary data.</text>
</comment>
<evidence type="ECO:0000256" key="3">
    <source>
        <dbReference type="PROSITE-ProRule" id="PRU00023"/>
    </source>
</evidence>
<evidence type="ECO:0000256" key="1">
    <source>
        <dbReference type="ARBA" id="ARBA00022737"/>
    </source>
</evidence>
<dbReference type="Proteomes" id="UP000198211">
    <property type="component" value="Unassembled WGS sequence"/>
</dbReference>
<dbReference type="InterPro" id="IPR036770">
    <property type="entry name" value="Ankyrin_rpt-contain_sf"/>
</dbReference>
<dbReference type="SMART" id="SM00248">
    <property type="entry name" value="ANK"/>
    <property type="match status" value="3"/>
</dbReference>
<dbReference type="PROSITE" id="PS50088">
    <property type="entry name" value="ANK_REPEAT"/>
    <property type="match status" value="3"/>
</dbReference>